<keyword evidence="1" id="KW-0732">Signal</keyword>
<dbReference type="Pfam" id="PF16270">
    <property type="entry name" value="DUF4923"/>
    <property type="match status" value="1"/>
</dbReference>
<accession>A0ABR8Y805</accession>
<reference evidence="3 4" key="1">
    <citation type="submission" date="2020-08" db="EMBL/GenBank/DDBJ databases">
        <title>A Genomic Blueprint of the Chicken Gut Microbiome.</title>
        <authorList>
            <person name="Gilroy R."/>
            <person name="Ravi A."/>
            <person name="Getino M."/>
            <person name="Pursley I."/>
            <person name="Horton D.L."/>
            <person name="Alikhan N.-F."/>
            <person name="Baker D."/>
            <person name="Gharbi K."/>
            <person name="Hall N."/>
            <person name="Watson M."/>
            <person name="Adriaenssens E.M."/>
            <person name="Foster-Nyarko E."/>
            <person name="Jarju S."/>
            <person name="Secka A."/>
            <person name="Antonio M."/>
            <person name="Oren A."/>
            <person name="Chaudhuri R."/>
            <person name="La Ragione R.M."/>
            <person name="Hildebrand F."/>
            <person name="Pallen M.J."/>
        </authorList>
    </citation>
    <scope>NUCLEOTIDE SEQUENCE [LARGE SCALE GENOMIC DNA]</scope>
    <source>
        <strain evidence="3 4">Sa1CVN1</strain>
    </source>
</reference>
<evidence type="ECO:0000259" key="2">
    <source>
        <dbReference type="Pfam" id="PF16270"/>
    </source>
</evidence>
<feature type="signal peptide" evidence="1">
    <location>
        <begin position="1"/>
        <end position="25"/>
    </location>
</feature>
<dbReference type="RefSeq" id="WP_022039370.1">
    <property type="nucleotide sequence ID" value="NZ_JACSPP010000017.1"/>
</dbReference>
<organism evidence="3 4">
    <name type="scientific">Phocaeicola intestinalis</name>
    <dbReference type="NCBI Taxonomy" id="2762212"/>
    <lineage>
        <taxon>Bacteria</taxon>
        <taxon>Pseudomonadati</taxon>
        <taxon>Bacteroidota</taxon>
        <taxon>Bacteroidia</taxon>
        <taxon>Bacteroidales</taxon>
        <taxon>Bacteroidaceae</taxon>
        <taxon>Phocaeicola</taxon>
    </lineage>
</organism>
<dbReference type="InterPro" id="IPR032575">
    <property type="entry name" value="DUF4923"/>
</dbReference>
<evidence type="ECO:0000256" key="1">
    <source>
        <dbReference type="SAM" id="SignalP"/>
    </source>
</evidence>
<feature type="domain" description="DUF4923" evidence="2">
    <location>
        <begin position="34"/>
        <end position="206"/>
    </location>
</feature>
<feature type="chain" id="PRO_5045165084" evidence="1">
    <location>
        <begin position="26"/>
        <end position="207"/>
    </location>
</feature>
<dbReference type="Proteomes" id="UP000620874">
    <property type="component" value="Unassembled WGS sequence"/>
</dbReference>
<protein>
    <submittedName>
        <fullName evidence="3">DUF4923 family protein</fullName>
    </submittedName>
</protein>
<sequence length="207" mass="22339">MKKNNFIKGMLVFALCFVFCSTGKAQDWKSILSGVANAITEGKGSDLASWSIEGTWNYTGPDCKFTSDNLLAKAGGEVASKKVEEKMTGILEKLGFTEGCSYTFNSDGTYTSTVKGRTTSGTYTYDSETKELQLKTKLGLKFNAIVSQNVLAPKKMSLLFKADKVMSLMQTIGSALSSNSSNSVVSTANSLLDEYDGLQLGFALEKQ</sequence>
<dbReference type="EMBL" id="JACSPP010000017">
    <property type="protein sequence ID" value="MBD8040283.1"/>
    <property type="molecule type" value="Genomic_DNA"/>
</dbReference>
<comment type="caution">
    <text evidence="3">The sequence shown here is derived from an EMBL/GenBank/DDBJ whole genome shotgun (WGS) entry which is preliminary data.</text>
</comment>
<evidence type="ECO:0000313" key="3">
    <source>
        <dbReference type="EMBL" id="MBD8040283.1"/>
    </source>
</evidence>
<keyword evidence="4" id="KW-1185">Reference proteome</keyword>
<name>A0ABR8Y805_9BACT</name>
<gene>
    <name evidence="3" type="ORF">H9625_07460</name>
</gene>
<evidence type="ECO:0000313" key="4">
    <source>
        <dbReference type="Proteomes" id="UP000620874"/>
    </source>
</evidence>
<proteinExistence type="predicted"/>